<keyword evidence="1" id="KW-0808">Transferase</keyword>
<gene>
    <name evidence="1" type="ORF">E5676_scaffold248G002110</name>
</gene>
<organism evidence="1 2">
    <name type="scientific">Cucumis melo var. makuwa</name>
    <name type="common">Oriental melon</name>
    <dbReference type="NCBI Taxonomy" id="1194695"/>
    <lineage>
        <taxon>Eukaryota</taxon>
        <taxon>Viridiplantae</taxon>
        <taxon>Streptophyta</taxon>
        <taxon>Embryophyta</taxon>
        <taxon>Tracheophyta</taxon>
        <taxon>Spermatophyta</taxon>
        <taxon>Magnoliopsida</taxon>
        <taxon>eudicotyledons</taxon>
        <taxon>Gunneridae</taxon>
        <taxon>Pentapetalae</taxon>
        <taxon>rosids</taxon>
        <taxon>fabids</taxon>
        <taxon>Cucurbitales</taxon>
        <taxon>Cucurbitaceae</taxon>
        <taxon>Benincaseae</taxon>
        <taxon>Cucumis</taxon>
    </lineage>
</organism>
<dbReference type="EMBL" id="SSTD01017768">
    <property type="protein sequence ID" value="TYJ99007.1"/>
    <property type="molecule type" value="Genomic_DNA"/>
</dbReference>
<comment type="caution">
    <text evidence="1">The sequence shown here is derived from an EMBL/GenBank/DDBJ whole genome shotgun (WGS) entry which is preliminary data.</text>
</comment>
<name>A0A5D3BIR2_CUCMM</name>
<accession>A0A5D3BIR2</accession>
<dbReference type="GO" id="GO:0016301">
    <property type="term" value="F:kinase activity"/>
    <property type="evidence" value="ECO:0007669"/>
    <property type="project" value="UniProtKB-KW"/>
</dbReference>
<evidence type="ECO:0000313" key="2">
    <source>
        <dbReference type="Proteomes" id="UP000321947"/>
    </source>
</evidence>
<dbReference type="AlphaFoldDB" id="A0A5D3BIR2"/>
<keyword evidence="1" id="KW-0418">Kinase</keyword>
<protein>
    <submittedName>
        <fullName evidence="1">LEAF RUST 10 DISEASE-RESISTANCE LOCUS RECEPTOR-LIKE PROTEIN KINASE-like 1.2 isoform X2</fullName>
    </submittedName>
</protein>
<keyword evidence="1" id="KW-0675">Receptor</keyword>
<reference evidence="1 2" key="1">
    <citation type="submission" date="2019-08" db="EMBL/GenBank/DDBJ databases">
        <title>Draft genome sequences of two oriental melons (Cucumis melo L. var makuwa).</title>
        <authorList>
            <person name="Kwon S.-Y."/>
        </authorList>
    </citation>
    <scope>NUCLEOTIDE SEQUENCE [LARGE SCALE GENOMIC DNA]</scope>
    <source>
        <strain evidence="2">cv. Chang Bougi</strain>
        <tissue evidence="1">Leaf</tissue>
    </source>
</reference>
<evidence type="ECO:0000313" key="1">
    <source>
        <dbReference type="EMBL" id="TYJ99007.1"/>
    </source>
</evidence>
<sequence length="328" mass="36569">MISIIILANLHSPFCGIQNFEIACKDGNPIIRISEDDYVFREISYKNHAFRLTNALVYNVNSPTPLHNFSLHQTPFNYSSNPSGLFLFSTTVLPFLPIIDTQLVVLAQANFLLLLLWMMDLWRPGTPLTILVNTRVTIVATVRQVVADVGSKGTGLFALVLMDLISKPAKTNIKLSLGIPFDEEEEGWGCSGVGGPKKLGFGGLSLCKIIIYPIRKVLSTALRHSIIWILSCSHHFKNQHSIAIYIRLVRYLTKVPEYYFSATILIPCHTDNDAIKCVPIQLNAVSQKPKGETTFTCKVPVMLTTSLMKSWPSSGHIQKFHIHFTSVG</sequence>
<dbReference type="Proteomes" id="UP000321947">
    <property type="component" value="Unassembled WGS sequence"/>
</dbReference>
<proteinExistence type="predicted"/>